<name>A0A235B6C8_9BACL</name>
<dbReference type="AlphaFoldDB" id="A0A235B6C8"/>
<evidence type="ECO:0000313" key="2">
    <source>
        <dbReference type="EMBL" id="OYD07791.1"/>
    </source>
</evidence>
<dbReference type="RefSeq" id="WP_094264461.1">
    <property type="nucleotide sequence ID" value="NZ_NOWF01000005.1"/>
</dbReference>
<evidence type="ECO:0000313" key="3">
    <source>
        <dbReference type="Proteomes" id="UP000215459"/>
    </source>
</evidence>
<sequence length="65" mass="7724">MFDFLKPNQRRQGGRTNDDRRIDEMMNEVGQELGVNKNTREPMSREKANQLADRTKEEIKQRTSK</sequence>
<comment type="caution">
    <text evidence="2">The sequence shown here is derived from an EMBL/GenBank/DDBJ whole genome shotgun (WGS) entry which is preliminary data.</text>
</comment>
<proteinExistence type="predicted"/>
<dbReference type="EMBL" id="NOWF01000005">
    <property type="protein sequence ID" value="OYD07791.1"/>
    <property type="molecule type" value="Genomic_DNA"/>
</dbReference>
<gene>
    <name evidence="2" type="ORF">CHM34_10025</name>
</gene>
<protein>
    <submittedName>
        <fullName evidence="2">Uncharacterized protein</fullName>
    </submittedName>
</protein>
<organism evidence="2 3">
    <name type="scientific">Paludifilum halophilum</name>
    <dbReference type="NCBI Taxonomy" id="1642702"/>
    <lineage>
        <taxon>Bacteria</taxon>
        <taxon>Bacillati</taxon>
        <taxon>Bacillota</taxon>
        <taxon>Bacilli</taxon>
        <taxon>Bacillales</taxon>
        <taxon>Thermoactinomycetaceae</taxon>
        <taxon>Paludifilum</taxon>
    </lineage>
</organism>
<feature type="compositionally biased region" description="Basic and acidic residues" evidence="1">
    <location>
        <begin position="38"/>
        <end position="65"/>
    </location>
</feature>
<dbReference type="Proteomes" id="UP000215459">
    <property type="component" value="Unassembled WGS sequence"/>
</dbReference>
<evidence type="ECO:0000256" key="1">
    <source>
        <dbReference type="SAM" id="MobiDB-lite"/>
    </source>
</evidence>
<reference evidence="2 3" key="1">
    <citation type="submission" date="2017-07" db="EMBL/GenBank/DDBJ databases">
        <title>The genome sequence of Paludifilum halophilum highlights mechanisms for microbial adaptation to high salt environemnts.</title>
        <authorList>
            <person name="Belbahri L."/>
        </authorList>
    </citation>
    <scope>NUCLEOTIDE SEQUENCE [LARGE SCALE GENOMIC DNA]</scope>
    <source>
        <strain evidence="2 3">DSM 102817</strain>
    </source>
</reference>
<dbReference type="OrthoDB" id="2991100at2"/>
<accession>A0A235B6C8</accession>
<keyword evidence="3" id="KW-1185">Reference proteome</keyword>
<feature type="region of interest" description="Disordered" evidence="1">
    <location>
        <begin position="1"/>
        <end position="65"/>
    </location>
</feature>